<evidence type="ECO:0000313" key="3">
    <source>
        <dbReference type="EMBL" id="TMW64119.1"/>
    </source>
</evidence>
<reference evidence="3" key="1">
    <citation type="submission" date="2019-03" db="EMBL/GenBank/DDBJ databases">
        <title>Long read genome sequence of the mycoparasitic Pythium oligandrum ATCC 38472 isolated from sugarbeet rhizosphere.</title>
        <authorList>
            <person name="Gaulin E."/>
        </authorList>
    </citation>
    <scope>NUCLEOTIDE SEQUENCE</scope>
    <source>
        <strain evidence="3">ATCC 38472_TT</strain>
    </source>
</reference>
<sequence>MADTNDSSDPIHSSVKALLFVGIALLALLPLSAMIWRSTNLRATCWSKGWHRCVVCCDRYFGARTSYDQTDLRTLQELEEAAARDARASYQRYSRRGPRGSLRLASWREDVRRHSTGDILSMKLDQIQTQAGEHRDTMGQSDDEVTAHPTTDAVPVDLEAGTATSTSTVCTVPTSTRPPRADEDEEKKEEVVCHV</sequence>
<keyword evidence="2" id="KW-0812">Transmembrane</keyword>
<accession>A0A8K1CID0</accession>
<evidence type="ECO:0000256" key="1">
    <source>
        <dbReference type="SAM" id="MobiDB-lite"/>
    </source>
</evidence>
<keyword evidence="2" id="KW-1133">Transmembrane helix</keyword>
<name>A0A8K1CID0_PYTOL</name>
<dbReference type="Proteomes" id="UP000794436">
    <property type="component" value="Unassembled WGS sequence"/>
</dbReference>
<dbReference type="OrthoDB" id="10598807at2759"/>
<evidence type="ECO:0000313" key="4">
    <source>
        <dbReference type="Proteomes" id="UP000794436"/>
    </source>
</evidence>
<proteinExistence type="predicted"/>
<dbReference type="EMBL" id="SPLM01000041">
    <property type="protein sequence ID" value="TMW64119.1"/>
    <property type="molecule type" value="Genomic_DNA"/>
</dbReference>
<keyword evidence="4" id="KW-1185">Reference proteome</keyword>
<protein>
    <submittedName>
        <fullName evidence="3">Uncharacterized protein</fullName>
    </submittedName>
</protein>
<evidence type="ECO:0000256" key="2">
    <source>
        <dbReference type="SAM" id="Phobius"/>
    </source>
</evidence>
<feature type="region of interest" description="Disordered" evidence="1">
    <location>
        <begin position="161"/>
        <end position="195"/>
    </location>
</feature>
<gene>
    <name evidence="3" type="ORF">Poli38472_014236</name>
</gene>
<comment type="caution">
    <text evidence="3">The sequence shown here is derived from an EMBL/GenBank/DDBJ whole genome shotgun (WGS) entry which is preliminary data.</text>
</comment>
<keyword evidence="2" id="KW-0472">Membrane</keyword>
<feature type="compositionally biased region" description="Low complexity" evidence="1">
    <location>
        <begin position="162"/>
        <end position="178"/>
    </location>
</feature>
<organism evidence="3 4">
    <name type="scientific">Pythium oligandrum</name>
    <name type="common">Mycoparasitic fungus</name>
    <dbReference type="NCBI Taxonomy" id="41045"/>
    <lineage>
        <taxon>Eukaryota</taxon>
        <taxon>Sar</taxon>
        <taxon>Stramenopiles</taxon>
        <taxon>Oomycota</taxon>
        <taxon>Peronosporomycetes</taxon>
        <taxon>Pythiales</taxon>
        <taxon>Pythiaceae</taxon>
        <taxon>Pythium</taxon>
    </lineage>
</organism>
<feature type="transmembrane region" description="Helical" evidence="2">
    <location>
        <begin position="17"/>
        <end position="36"/>
    </location>
</feature>
<dbReference type="AlphaFoldDB" id="A0A8K1CID0"/>